<evidence type="ECO:0008006" key="3">
    <source>
        <dbReference type="Google" id="ProtNLM"/>
    </source>
</evidence>
<reference evidence="1" key="2">
    <citation type="submission" date="2020-06" db="EMBL/GenBank/DDBJ databases">
        <authorList>
            <person name="Sheffer M."/>
        </authorList>
    </citation>
    <scope>NUCLEOTIDE SEQUENCE</scope>
</reference>
<evidence type="ECO:0000313" key="1">
    <source>
        <dbReference type="EMBL" id="KAF8770802.1"/>
    </source>
</evidence>
<keyword evidence="2" id="KW-1185">Reference proteome</keyword>
<name>A0A8T0ECE3_ARGBR</name>
<dbReference type="EMBL" id="JABXBU010002228">
    <property type="protein sequence ID" value="KAF8770802.1"/>
    <property type="molecule type" value="Genomic_DNA"/>
</dbReference>
<evidence type="ECO:0000313" key="2">
    <source>
        <dbReference type="Proteomes" id="UP000807504"/>
    </source>
</evidence>
<protein>
    <recommendedName>
        <fullName evidence="3">Transposase</fullName>
    </recommendedName>
</protein>
<organism evidence="1 2">
    <name type="scientific">Argiope bruennichi</name>
    <name type="common">Wasp spider</name>
    <name type="synonym">Aranea bruennichi</name>
    <dbReference type="NCBI Taxonomy" id="94029"/>
    <lineage>
        <taxon>Eukaryota</taxon>
        <taxon>Metazoa</taxon>
        <taxon>Ecdysozoa</taxon>
        <taxon>Arthropoda</taxon>
        <taxon>Chelicerata</taxon>
        <taxon>Arachnida</taxon>
        <taxon>Araneae</taxon>
        <taxon>Araneomorphae</taxon>
        <taxon>Entelegynae</taxon>
        <taxon>Araneoidea</taxon>
        <taxon>Araneidae</taxon>
        <taxon>Argiope</taxon>
    </lineage>
</organism>
<sequence>MPGNRIVSKERKIVINVLRYFENECSQNQSSIPLCQPIKRAAEATGVSTRTVNRIKREVKNTGNVKSPSKQRRIGKLICSSTSLDDFDFCVLRQTVSEFYTRNEVPSLRTLLPAVKKKINFPWEVETLRRVLQKIGFKKKRSIDKRKIVMDRPDIVQWRCRDNLTPLAPSREKFEDCHYCLYSDFVFHVW</sequence>
<proteinExistence type="predicted"/>
<dbReference type="AlphaFoldDB" id="A0A8T0ECE3"/>
<reference evidence="1" key="1">
    <citation type="journal article" date="2020" name="bioRxiv">
        <title>Chromosome-level reference genome of the European wasp spider Argiope bruennichi: a resource for studies on range expansion and evolutionary adaptation.</title>
        <authorList>
            <person name="Sheffer M.M."/>
            <person name="Hoppe A."/>
            <person name="Krehenwinkel H."/>
            <person name="Uhl G."/>
            <person name="Kuss A.W."/>
            <person name="Jensen L."/>
            <person name="Jensen C."/>
            <person name="Gillespie R.G."/>
            <person name="Hoff K.J."/>
            <person name="Prost S."/>
        </authorList>
    </citation>
    <scope>NUCLEOTIDE SEQUENCE</scope>
</reference>
<dbReference type="Proteomes" id="UP000807504">
    <property type="component" value="Unassembled WGS sequence"/>
</dbReference>
<accession>A0A8T0ECE3</accession>
<gene>
    <name evidence="1" type="ORF">HNY73_018291</name>
</gene>
<comment type="caution">
    <text evidence="1">The sequence shown here is derived from an EMBL/GenBank/DDBJ whole genome shotgun (WGS) entry which is preliminary data.</text>
</comment>